<comment type="caution">
    <text evidence="1">The sequence shown here is derived from an EMBL/GenBank/DDBJ whole genome shotgun (WGS) entry which is preliminary data.</text>
</comment>
<evidence type="ECO:0000313" key="1">
    <source>
        <dbReference type="EMBL" id="HIU14057.1"/>
    </source>
</evidence>
<dbReference type="Proteomes" id="UP000824175">
    <property type="component" value="Unassembled WGS sequence"/>
</dbReference>
<sequence length="120" mass="14062">MNSDIGIQQDESLPDIRQAKHLATLYHMRLDDLIAFDLEVTEIEEAIAKVSEETQKKVDWTKVWSQKYPILATYPNEVKIEDYRPTLKALLQKLKKDYGYQDEDAFLVLKDILAQIWTHP</sequence>
<dbReference type="EMBL" id="DVMJ01000069">
    <property type="protein sequence ID" value="HIU14057.1"/>
    <property type="molecule type" value="Genomic_DNA"/>
</dbReference>
<proteinExistence type="predicted"/>
<evidence type="ECO:0000313" key="2">
    <source>
        <dbReference type="Proteomes" id="UP000824175"/>
    </source>
</evidence>
<name>A0A9D1HNS1_9FIRM</name>
<dbReference type="AlphaFoldDB" id="A0A9D1HNS1"/>
<reference evidence="1" key="1">
    <citation type="submission" date="2020-10" db="EMBL/GenBank/DDBJ databases">
        <authorList>
            <person name="Gilroy R."/>
        </authorList>
    </citation>
    <scope>NUCLEOTIDE SEQUENCE</scope>
    <source>
        <strain evidence="1">CHK195-11698</strain>
    </source>
</reference>
<reference evidence="1" key="2">
    <citation type="journal article" date="2021" name="PeerJ">
        <title>Extensive microbial diversity within the chicken gut microbiome revealed by metagenomics and culture.</title>
        <authorList>
            <person name="Gilroy R."/>
            <person name="Ravi A."/>
            <person name="Getino M."/>
            <person name="Pursley I."/>
            <person name="Horton D.L."/>
            <person name="Alikhan N.F."/>
            <person name="Baker D."/>
            <person name="Gharbi K."/>
            <person name="Hall N."/>
            <person name="Watson M."/>
            <person name="Adriaenssens E.M."/>
            <person name="Foster-Nyarko E."/>
            <person name="Jarju S."/>
            <person name="Secka A."/>
            <person name="Antonio M."/>
            <person name="Oren A."/>
            <person name="Chaudhuri R.R."/>
            <person name="La Ragione R."/>
            <person name="Hildebrand F."/>
            <person name="Pallen M.J."/>
        </authorList>
    </citation>
    <scope>NUCLEOTIDE SEQUENCE</scope>
    <source>
        <strain evidence="1">CHK195-11698</strain>
    </source>
</reference>
<protein>
    <submittedName>
        <fullName evidence="1">XRE family transcriptional regulator</fullName>
    </submittedName>
</protein>
<accession>A0A9D1HNS1</accession>
<organism evidence="1 2">
    <name type="scientific">Candidatus Fimiplasma intestinipullorum</name>
    <dbReference type="NCBI Taxonomy" id="2840825"/>
    <lineage>
        <taxon>Bacteria</taxon>
        <taxon>Bacillati</taxon>
        <taxon>Bacillota</taxon>
        <taxon>Clostridia</taxon>
        <taxon>Eubacteriales</taxon>
        <taxon>Candidatus Fimiplasma</taxon>
    </lineage>
</organism>
<gene>
    <name evidence="1" type="ORF">IAD15_08315</name>
</gene>